<evidence type="ECO:0000313" key="3">
    <source>
        <dbReference type="Proteomes" id="UP000499080"/>
    </source>
</evidence>
<dbReference type="AlphaFoldDB" id="A0A4Y2TT40"/>
<gene>
    <name evidence="2" type="ORF">AVEN_25278_1</name>
</gene>
<proteinExistence type="predicted"/>
<dbReference type="EMBL" id="BGPR01030641">
    <property type="protein sequence ID" value="GBO03271.1"/>
    <property type="molecule type" value="Genomic_DNA"/>
</dbReference>
<keyword evidence="1" id="KW-0472">Membrane</keyword>
<evidence type="ECO:0000313" key="2">
    <source>
        <dbReference type="EMBL" id="GBO03271.1"/>
    </source>
</evidence>
<keyword evidence="3" id="KW-1185">Reference proteome</keyword>
<dbReference type="Proteomes" id="UP000499080">
    <property type="component" value="Unassembled WGS sequence"/>
</dbReference>
<feature type="transmembrane region" description="Helical" evidence="1">
    <location>
        <begin position="69"/>
        <end position="90"/>
    </location>
</feature>
<keyword evidence="1" id="KW-0812">Transmembrane</keyword>
<protein>
    <submittedName>
        <fullName evidence="2">Uncharacterized protein</fullName>
    </submittedName>
</protein>
<comment type="caution">
    <text evidence="2">The sequence shown here is derived from an EMBL/GenBank/DDBJ whole genome shotgun (WGS) entry which is preliminary data.</text>
</comment>
<reference evidence="2 3" key="1">
    <citation type="journal article" date="2019" name="Sci. Rep.">
        <title>Orb-weaving spider Araneus ventricosus genome elucidates the spidroin gene catalogue.</title>
        <authorList>
            <person name="Kono N."/>
            <person name="Nakamura H."/>
            <person name="Ohtoshi R."/>
            <person name="Moran D.A.P."/>
            <person name="Shinohara A."/>
            <person name="Yoshida Y."/>
            <person name="Fujiwara M."/>
            <person name="Mori M."/>
            <person name="Tomita M."/>
            <person name="Arakawa K."/>
        </authorList>
    </citation>
    <scope>NUCLEOTIDE SEQUENCE [LARGE SCALE GENOMIC DNA]</scope>
</reference>
<sequence length="118" mass="13650">MHPREEKVQEVYVQENFANFEANQHLMREFPFPLILAAYPLEFAQFSPRFNSENSFSSPAALHSFRWHFLYSFVCSFLLVSISNLLPTVWPPTYFLSNPFADATFSSSPLTSLTLNHP</sequence>
<keyword evidence="1" id="KW-1133">Transmembrane helix</keyword>
<organism evidence="2 3">
    <name type="scientific">Araneus ventricosus</name>
    <name type="common">Orbweaver spider</name>
    <name type="synonym">Epeira ventricosa</name>
    <dbReference type="NCBI Taxonomy" id="182803"/>
    <lineage>
        <taxon>Eukaryota</taxon>
        <taxon>Metazoa</taxon>
        <taxon>Ecdysozoa</taxon>
        <taxon>Arthropoda</taxon>
        <taxon>Chelicerata</taxon>
        <taxon>Arachnida</taxon>
        <taxon>Araneae</taxon>
        <taxon>Araneomorphae</taxon>
        <taxon>Entelegynae</taxon>
        <taxon>Araneoidea</taxon>
        <taxon>Araneidae</taxon>
        <taxon>Araneus</taxon>
    </lineage>
</organism>
<name>A0A4Y2TT40_ARAVE</name>
<accession>A0A4Y2TT40</accession>
<evidence type="ECO:0000256" key="1">
    <source>
        <dbReference type="SAM" id="Phobius"/>
    </source>
</evidence>